<dbReference type="PANTHER" id="PTHR33356">
    <property type="entry name" value="TIP41-LIKE PROTEIN"/>
    <property type="match status" value="1"/>
</dbReference>
<dbReference type="EMBL" id="KB870809">
    <property type="protein sequence ID" value="EOA24459.1"/>
    <property type="molecule type" value="Genomic_DNA"/>
</dbReference>
<reference evidence="3" key="1">
    <citation type="journal article" date="2013" name="Nat. Genet.">
        <title>The Capsella rubella genome and the genomic consequences of rapid mating system evolution.</title>
        <authorList>
            <person name="Slotte T."/>
            <person name="Hazzouri K.M."/>
            <person name="Agren J.A."/>
            <person name="Koenig D."/>
            <person name="Maumus F."/>
            <person name="Guo Y.L."/>
            <person name="Steige K."/>
            <person name="Platts A.E."/>
            <person name="Escobar J.S."/>
            <person name="Newman L.K."/>
            <person name="Wang W."/>
            <person name="Mandakova T."/>
            <person name="Vello E."/>
            <person name="Smith L.M."/>
            <person name="Henz S.R."/>
            <person name="Steffen J."/>
            <person name="Takuno S."/>
            <person name="Brandvain Y."/>
            <person name="Coop G."/>
            <person name="Andolfatto P."/>
            <person name="Hu T.T."/>
            <person name="Blanchette M."/>
            <person name="Clark R.M."/>
            <person name="Quesneville H."/>
            <person name="Nordborg M."/>
            <person name="Gaut B.S."/>
            <person name="Lysak M.A."/>
            <person name="Jenkins J."/>
            <person name="Grimwood J."/>
            <person name="Chapman J."/>
            <person name="Prochnik S."/>
            <person name="Shu S."/>
            <person name="Rokhsar D."/>
            <person name="Schmutz J."/>
            <person name="Weigel D."/>
            <person name="Wright S.I."/>
        </authorList>
    </citation>
    <scope>NUCLEOTIDE SEQUENCE [LARGE SCALE GENOMIC DNA]</scope>
    <source>
        <strain evidence="3">cv. Monte Gargano</strain>
    </source>
</reference>
<dbReference type="STRING" id="81985.R0H5B6"/>
<evidence type="ECO:0000313" key="3">
    <source>
        <dbReference type="Proteomes" id="UP000029121"/>
    </source>
</evidence>
<feature type="compositionally biased region" description="Low complexity" evidence="1">
    <location>
        <begin position="48"/>
        <end position="57"/>
    </location>
</feature>
<organism evidence="2 3">
    <name type="scientific">Capsella rubella</name>
    <dbReference type="NCBI Taxonomy" id="81985"/>
    <lineage>
        <taxon>Eukaryota</taxon>
        <taxon>Viridiplantae</taxon>
        <taxon>Streptophyta</taxon>
        <taxon>Embryophyta</taxon>
        <taxon>Tracheophyta</taxon>
        <taxon>Spermatophyta</taxon>
        <taxon>Magnoliopsida</taxon>
        <taxon>eudicotyledons</taxon>
        <taxon>Gunneridae</taxon>
        <taxon>Pentapetalae</taxon>
        <taxon>rosids</taxon>
        <taxon>malvids</taxon>
        <taxon>Brassicales</taxon>
        <taxon>Brassicaceae</taxon>
        <taxon>Camelineae</taxon>
        <taxon>Capsella</taxon>
    </lineage>
</organism>
<feature type="region of interest" description="Disordered" evidence="1">
    <location>
        <begin position="229"/>
        <end position="303"/>
    </location>
</feature>
<accession>R0H5B6</accession>
<gene>
    <name evidence="2" type="ORF">CARUB_v10017716mg</name>
</gene>
<dbReference type="eggNOG" id="ENOG502QWGV">
    <property type="taxonomic scope" value="Eukaryota"/>
</dbReference>
<dbReference type="Proteomes" id="UP000029121">
    <property type="component" value="Unassembled WGS sequence"/>
</dbReference>
<dbReference type="OrthoDB" id="1060058at2759"/>
<feature type="region of interest" description="Disordered" evidence="1">
    <location>
        <begin position="22"/>
        <end position="70"/>
    </location>
</feature>
<dbReference type="KEGG" id="crb:17885290"/>
<feature type="region of interest" description="Disordered" evidence="1">
    <location>
        <begin position="150"/>
        <end position="169"/>
    </location>
</feature>
<evidence type="ECO:0000313" key="2">
    <source>
        <dbReference type="EMBL" id="EOA24459.1"/>
    </source>
</evidence>
<dbReference type="AlphaFoldDB" id="R0H5B6"/>
<feature type="compositionally biased region" description="Acidic residues" evidence="1">
    <location>
        <begin position="58"/>
        <end position="70"/>
    </location>
</feature>
<feature type="compositionally biased region" description="Polar residues" evidence="1">
    <location>
        <begin position="102"/>
        <end position="122"/>
    </location>
</feature>
<dbReference type="PANTHER" id="PTHR33356:SF17">
    <property type="entry name" value="TPX2 CENTRAL DOMAIN-CONTAINING PROTEIN"/>
    <property type="match status" value="1"/>
</dbReference>
<name>R0H5B6_9BRAS</name>
<evidence type="ECO:0000256" key="1">
    <source>
        <dbReference type="SAM" id="MobiDB-lite"/>
    </source>
</evidence>
<feature type="region of interest" description="Disordered" evidence="1">
    <location>
        <begin position="99"/>
        <end position="133"/>
    </location>
</feature>
<sequence length="303" mass="32897">MVAPPVAAASLELSPPLPAVVEQPMEKPLTTPSQQLSFPNEFPYEFGDFSTFSTSPEDTTETEDETTDDEDDFLAGLTRRLALSTQRLSSPSFITDMAQLKPQVTESAQSGLGSPNGPFSQVPSPPTSPFREEDSLKVLSAAAGEVAKIQKANFDAKPSSRPNPKPNSLIPFPQNAAFSNYYWLWQPHYYQSRVPNAWLVSPAAPVRSVFTAPTTVKPPSTGTGVFLPRRYSNPSDSQKKSGGGCVKVPTKVVNQKKPKIEEVSGRSKPNSKARVSTGRGKIDQVAGGGCQKQERPLPKEWTY</sequence>
<proteinExistence type="predicted"/>
<protein>
    <submittedName>
        <fullName evidence="2">Uncharacterized protein</fullName>
    </submittedName>
</protein>
<feature type="compositionally biased region" description="Low complexity" evidence="1">
    <location>
        <begin position="157"/>
        <end position="168"/>
    </location>
</feature>
<keyword evidence="3" id="KW-1185">Reference proteome</keyword>
<feature type="compositionally biased region" description="Basic and acidic residues" evidence="1">
    <location>
        <begin position="292"/>
        <end position="303"/>
    </location>
</feature>